<keyword evidence="7" id="KW-1185">Reference proteome</keyword>
<name>A0A926NCY8_9BACI</name>
<evidence type="ECO:0000256" key="2">
    <source>
        <dbReference type="ARBA" id="ARBA00022576"/>
    </source>
</evidence>
<evidence type="ECO:0000313" key="6">
    <source>
        <dbReference type="EMBL" id="MBD1379254.1"/>
    </source>
</evidence>
<evidence type="ECO:0000256" key="4">
    <source>
        <dbReference type="ARBA" id="ARBA00022898"/>
    </source>
</evidence>
<dbReference type="Pfam" id="PF00202">
    <property type="entry name" value="Aminotran_3"/>
    <property type="match status" value="1"/>
</dbReference>
<dbReference type="Gene3D" id="3.90.1150.10">
    <property type="entry name" value="Aspartate Aminotransferase, domain 1"/>
    <property type="match status" value="1"/>
</dbReference>
<dbReference type="InterPro" id="IPR015424">
    <property type="entry name" value="PyrdxlP-dep_Trfase"/>
</dbReference>
<evidence type="ECO:0000256" key="5">
    <source>
        <dbReference type="RuleBase" id="RU003560"/>
    </source>
</evidence>
<keyword evidence="4 5" id="KW-0663">Pyridoxal phosphate</keyword>
<dbReference type="PANTHER" id="PTHR43094:SF1">
    <property type="entry name" value="AMINOTRANSFERASE CLASS-III"/>
    <property type="match status" value="1"/>
</dbReference>
<dbReference type="GO" id="GO:0008483">
    <property type="term" value="F:transaminase activity"/>
    <property type="evidence" value="ECO:0007669"/>
    <property type="project" value="UniProtKB-KW"/>
</dbReference>
<reference evidence="6" key="1">
    <citation type="submission" date="2020-09" db="EMBL/GenBank/DDBJ databases">
        <title>A novel bacterium of genus Bacillus, isolated from South China Sea.</title>
        <authorList>
            <person name="Huang H."/>
            <person name="Mo K."/>
            <person name="Hu Y."/>
        </authorList>
    </citation>
    <scope>NUCLEOTIDE SEQUENCE</scope>
    <source>
        <strain evidence="6">IB182487</strain>
    </source>
</reference>
<dbReference type="PIRSF" id="PIRSF000521">
    <property type="entry name" value="Transaminase_4ab_Lys_Orn"/>
    <property type="match status" value="1"/>
</dbReference>
<dbReference type="AlphaFoldDB" id="A0A926NCY8"/>
<keyword evidence="2 6" id="KW-0032">Aminotransferase</keyword>
<dbReference type="EMBL" id="JACXAI010000002">
    <property type="protein sequence ID" value="MBD1379254.1"/>
    <property type="molecule type" value="Genomic_DNA"/>
</dbReference>
<dbReference type="InterPro" id="IPR005814">
    <property type="entry name" value="Aminotrans_3"/>
</dbReference>
<dbReference type="PROSITE" id="PS00600">
    <property type="entry name" value="AA_TRANSFER_CLASS_3"/>
    <property type="match status" value="1"/>
</dbReference>
<dbReference type="Proteomes" id="UP000626844">
    <property type="component" value="Unassembled WGS sequence"/>
</dbReference>
<proteinExistence type="inferred from homology"/>
<dbReference type="NCBIfam" id="NF005375">
    <property type="entry name" value="PRK06917.1"/>
    <property type="match status" value="1"/>
</dbReference>
<sequence>MALLLGWRKEGGSVMKSFLIKPVLDENYKKISHGKGVFLYDEDGKRYIDGSSGAVTCSIGHGVEEIIEVMNEQAQKISFVYRSHFTNEPAEKLAEELARVLPGSLNFSFFVNSGSEAVETALKVALQYWQEKGQYRKTKIISRWMSYHGITIGSLSLSGHTDRRFRFVPLLDTSPTIHPPYCYRCPYDLTYPDCQLKCAAELEVAIKRIGADHIAAFIAEPVIGAAGGAITPPHGYYQRLKEICGKHNILFIADEVMTGIGRTGKMLASEHWNFVPDIVALGKGLSAGYTPLAAAVVSDHVMEPIVMGSKMIMSGHTYSANPQSTAVGLAVLNYIEKNQLVSESLRKGSILLNELRKLQVKYSIVGEVRGVGMLTGMEFVSDIFKRIPFRKEINLTNFIVMKAKENGLIVYPSSTGIEGDSGDAILIAPPLTITEEELQLLIDLLDKTLYEVEKHLQVSEINPA</sequence>
<accession>A0A926NCY8</accession>
<evidence type="ECO:0000256" key="3">
    <source>
        <dbReference type="ARBA" id="ARBA00022679"/>
    </source>
</evidence>
<dbReference type="SUPFAM" id="SSF53383">
    <property type="entry name" value="PLP-dependent transferases"/>
    <property type="match status" value="1"/>
</dbReference>
<evidence type="ECO:0000313" key="7">
    <source>
        <dbReference type="Proteomes" id="UP000626844"/>
    </source>
</evidence>
<evidence type="ECO:0000256" key="1">
    <source>
        <dbReference type="ARBA" id="ARBA00008954"/>
    </source>
</evidence>
<comment type="caution">
    <text evidence="6">The sequence shown here is derived from an EMBL/GenBank/DDBJ whole genome shotgun (WGS) entry which is preliminary data.</text>
</comment>
<gene>
    <name evidence="6" type="ORF">IC621_03330</name>
</gene>
<dbReference type="GO" id="GO:0030170">
    <property type="term" value="F:pyridoxal phosphate binding"/>
    <property type="evidence" value="ECO:0007669"/>
    <property type="project" value="InterPro"/>
</dbReference>
<protein>
    <submittedName>
        <fullName evidence="6">Aspartate aminotransferase family protein</fullName>
    </submittedName>
</protein>
<dbReference type="FunFam" id="3.40.640.10:FF:000014">
    <property type="entry name" value="Adenosylmethionine-8-amino-7-oxononanoate aminotransferase, probable"/>
    <property type="match status" value="1"/>
</dbReference>
<dbReference type="Gene3D" id="3.40.640.10">
    <property type="entry name" value="Type I PLP-dependent aspartate aminotransferase-like (Major domain)"/>
    <property type="match status" value="1"/>
</dbReference>
<dbReference type="CDD" id="cd00610">
    <property type="entry name" value="OAT_like"/>
    <property type="match status" value="1"/>
</dbReference>
<comment type="similarity">
    <text evidence="1 5">Belongs to the class-III pyridoxal-phosphate-dependent aminotransferase family.</text>
</comment>
<dbReference type="InterPro" id="IPR015422">
    <property type="entry name" value="PyrdxlP-dep_Trfase_small"/>
</dbReference>
<dbReference type="PANTHER" id="PTHR43094">
    <property type="entry name" value="AMINOTRANSFERASE"/>
    <property type="match status" value="1"/>
</dbReference>
<dbReference type="InterPro" id="IPR015421">
    <property type="entry name" value="PyrdxlP-dep_Trfase_major"/>
</dbReference>
<keyword evidence="3" id="KW-0808">Transferase</keyword>
<organism evidence="6 7">
    <name type="scientific">Metabacillus arenae</name>
    <dbReference type="NCBI Taxonomy" id="2771434"/>
    <lineage>
        <taxon>Bacteria</taxon>
        <taxon>Bacillati</taxon>
        <taxon>Bacillota</taxon>
        <taxon>Bacilli</taxon>
        <taxon>Bacillales</taxon>
        <taxon>Bacillaceae</taxon>
        <taxon>Metabacillus</taxon>
    </lineage>
</organism>
<dbReference type="InterPro" id="IPR049704">
    <property type="entry name" value="Aminotrans_3_PPA_site"/>
</dbReference>